<reference evidence="3" key="1">
    <citation type="submission" date="2018-06" db="EMBL/GenBank/DDBJ databases">
        <authorList>
            <person name="Zhirakovskaya E."/>
        </authorList>
    </citation>
    <scope>NUCLEOTIDE SEQUENCE</scope>
</reference>
<dbReference type="InterPro" id="IPR006287">
    <property type="entry name" value="DJ-1"/>
</dbReference>
<organism evidence="3">
    <name type="scientific">hydrothermal vent metagenome</name>
    <dbReference type="NCBI Taxonomy" id="652676"/>
    <lineage>
        <taxon>unclassified sequences</taxon>
        <taxon>metagenomes</taxon>
        <taxon>ecological metagenomes</taxon>
    </lineage>
</organism>
<dbReference type="Gene3D" id="3.40.50.880">
    <property type="match status" value="1"/>
</dbReference>
<dbReference type="AlphaFoldDB" id="A0A3B0Y6V5"/>
<dbReference type="SUPFAM" id="SSF52317">
    <property type="entry name" value="Class I glutamine amidotransferase-like"/>
    <property type="match status" value="1"/>
</dbReference>
<evidence type="ECO:0000313" key="3">
    <source>
        <dbReference type="EMBL" id="VAW64106.1"/>
    </source>
</evidence>
<dbReference type="InterPro" id="IPR002818">
    <property type="entry name" value="DJ-1/PfpI"/>
</dbReference>
<dbReference type="Pfam" id="PF01965">
    <property type="entry name" value="DJ-1_PfpI"/>
    <property type="match status" value="1"/>
</dbReference>
<protein>
    <submittedName>
        <fullName evidence="3">DJ-1/YajL/PfpI superfamily, includes chaperone protein YajL (Former ThiJ), parkinsonism-associated protein DJ-1, peptidases PfpI, Hsp31</fullName>
    </submittedName>
</protein>
<keyword evidence="1" id="KW-0677">Repeat</keyword>
<dbReference type="PANTHER" id="PTHR48094">
    <property type="entry name" value="PROTEIN/NUCLEIC ACID DEGLYCASE DJ-1-RELATED"/>
    <property type="match status" value="1"/>
</dbReference>
<dbReference type="InterPro" id="IPR050325">
    <property type="entry name" value="Prot/Nucl_acid_deglycase"/>
</dbReference>
<dbReference type="EMBL" id="UOFG01000224">
    <property type="protein sequence ID" value="VAW64106.1"/>
    <property type="molecule type" value="Genomic_DNA"/>
</dbReference>
<evidence type="ECO:0000259" key="2">
    <source>
        <dbReference type="Pfam" id="PF01965"/>
    </source>
</evidence>
<gene>
    <name evidence="3" type="ORF">MNBD_GAMMA11-3095</name>
</gene>
<sequence>MSSVLVPLAHGCEELEAITVTDLLVRAEIQVTTAGLDSGPVKGARGTQIIPTANIENLQNEKFDMIVLPGGLPGANFLRDNKTVQKLIQNHVLEGRYVAAICAAPKALAEAGVLKNKTITCYPGALRGLDLPDTDIKNSAIEIDGKIITSRGPGTAMDFALTLIELLEGKTIREKVENGLVR</sequence>
<dbReference type="NCBIfam" id="TIGR01383">
    <property type="entry name" value="not_thiJ"/>
    <property type="match status" value="1"/>
</dbReference>
<accession>A0A3B0Y6V5</accession>
<dbReference type="FunFam" id="3.40.50.880:FF:000015">
    <property type="entry name" value="Protein DJ-1 homolog C"/>
    <property type="match status" value="1"/>
</dbReference>
<dbReference type="InterPro" id="IPR029062">
    <property type="entry name" value="Class_I_gatase-like"/>
</dbReference>
<evidence type="ECO:0000256" key="1">
    <source>
        <dbReference type="ARBA" id="ARBA00022737"/>
    </source>
</evidence>
<dbReference type="CDD" id="cd03135">
    <property type="entry name" value="GATase1_DJ-1"/>
    <property type="match status" value="1"/>
</dbReference>
<dbReference type="GO" id="GO:0005737">
    <property type="term" value="C:cytoplasm"/>
    <property type="evidence" value="ECO:0007669"/>
    <property type="project" value="UniProtKB-ARBA"/>
</dbReference>
<name>A0A3B0Y6V5_9ZZZZ</name>
<dbReference type="PANTHER" id="PTHR48094:SF12">
    <property type="entry name" value="PARKINSON DISEASE PROTEIN 7 HOMOLOG"/>
    <property type="match status" value="1"/>
</dbReference>
<proteinExistence type="predicted"/>
<feature type="domain" description="DJ-1/PfpI" evidence="2">
    <location>
        <begin position="3"/>
        <end position="165"/>
    </location>
</feature>